<feature type="chain" id="PRO_5044755738" evidence="2">
    <location>
        <begin position="19"/>
        <end position="317"/>
    </location>
</feature>
<name>A0ABD3M908_9STRA</name>
<reference evidence="3 4" key="1">
    <citation type="submission" date="2024-10" db="EMBL/GenBank/DDBJ databases">
        <title>Updated reference genomes for cyclostephanoid diatoms.</title>
        <authorList>
            <person name="Roberts W.R."/>
            <person name="Alverson A.J."/>
        </authorList>
    </citation>
    <scope>NUCLEOTIDE SEQUENCE [LARGE SCALE GENOMIC DNA]</scope>
    <source>
        <strain evidence="3 4">AJA232-27</strain>
    </source>
</reference>
<feature type="region of interest" description="Disordered" evidence="1">
    <location>
        <begin position="56"/>
        <end position="89"/>
    </location>
</feature>
<dbReference type="AlphaFoldDB" id="A0ABD3M908"/>
<evidence type="ECO:0000256" key="2">
    <source>
        <dbReference type="SAM" id="SignalP"/>
    </source>
</evidence>
<dbReference type="Proteomes" id="UP001530293">
    <property type="component" value="Unassembled WGS sequence"/>
</dbReference>
<keyword evidence="4" id="KW-1185">Reference proteome</keyword>
<gene>
    <name evidence="3" type="ORF">ACHAWU_009531</name>
</gene>
<accession>A0ABD3M908</accession>
<dbReference type="EMBL" id="JALLBG020000181">
    <property type="protein sequence ID" value="KAL3760570.1"/>
    <property type="molecule type" value="Genomic_DNA"/>
</dbReference>
<protein>
    <submittedName>
        <fullName evidence="3">Uncharacterized protein</fullName>
    </submittedName>
</protein>
<dbReference type="Gene3D" id="2.60.40.10">
    <property type="entry name" value="Immunoglobulins"/>
    <property type="match status" value="1"/>
</dbReference>
<evidence type="ECO:0000313" key="3">
    <source>
        <dbReference type="EMBL" id="KAL3760570.1"/>
    </source>
</evidence>
<keyword evidence="2" id="KW-0732">Signal</keyword>
<sequence>MHLSMHATLSLSLGAAAAATICSSNSGVTAFVAPSPSRLSTTTTTSLHGYLDNLTRELNAPDSNPNPDEESRDATKMDKSQVTSYGPGSFQGFVDFNEFDGGDGQMGVSGDGKTGLDKMDDVPQIAKSKMMSAKNAWGTSTGYADKLRSSNPKMDTARAQQLENWANQQEVRAKNQQLKQMSDTFDMTTSSAEENWRQLAKFGVERTQDFDMDETFGPVTPGDTIEGVIELKTAMNKVVTHDIFLRNPYMGFSDFRAAFTSDTPMDWSVEPREGSLKQREDTHFIVKFKPQGPGLIQGYLVIETEDFKKTWLVQGST</sequence>
<proteinExistence type="predicted"/>
<feature type="signal peptide" evidence="2">
    <location>
        <begin position="1"/>
        <end position="18"/>
    </location>
</feature>
<evidence type="ECO:0000313" key="4">
    <source>
        <dbReference type="Proteomes" id="UP001530293"/>
    </source>
</evidence>
<comment type="caution">
    <text evidence="3">The sequence shown here is derived from an EMBL/GenBank/DDBJ whole genome shotgun (WGS) entry which is preliminary data.</text>
</comment>
<evidence type="ECO:0000256" key="1">
    <source>
        <dbReference type="SAM" id="MobiDB-lite"/>
    </source>
</evidence>
<dbReference type="InterPro" id="IPR013783">
    <property type="entry name" value="Ig-like_fold"/>
</dbReference>
<organism evidence="3 4">
    <name type="scientific">Discostella pseudostelligera</name>
    <dbReference type="NCBI Taxonomy" id="259834"/>
    <lineage>
        <taxon>Eukaryota</taxon>
        <taxon>Sar</taxon>
        <taxon>Stramenopiles</taxon>
        <taxon>Ochrophyta</taxon>
        <taxon>Bacillariophyta</taxon>
        <taxon>Coscinodiscophyceae</taxon>
        <taxon>Thalassiosirophycidae</taxon>
        <taxon>Stephanodiscales</taxon>
        <taxon>Stephanodiscaceae</taxon>
        <taxon>Discostella</taxon>
    </lineage>
</organism>